<dbReference type="SMART" id="SM00270">
    <property type="entry name" value="ChtBD1"/>
    <property type="match status" value="4"/>
</dbReference>
<feature type="disulfide bond" evidence="3">
    <location>
        <begin position="192"/>
        <end position="204"/>
    </location>
</feature>
<proteinExistence type="predicted"/>
<dbReference type="PANTHER" id="PTHR47849:SF8">
    <property type="entry name" value="LECTIN"/>
    <property type="match status" value="1"/>
</dbReference>
<sequence>MFRNLAIAAIAILATASFASAQGQCNANTPCPNNLCCSKYGYCGVGTEFCGTGCQNGPCEGSQGQCSSTKACADPNHCCSQYGYCGVGAEFCGTGCQNGPCEGTGTNCSKTKACANEDHCCSQWGYCGLGSEFCGAGCQNGPCEGNTTTTTTATSTSTTASPTTTTSTTATSEPTPTNPPRDDRTCDANTACFPGDCCSKFNFCGSTAQHCGEGCQHGPCQ</sequence>
<evidence type="ECO:0000313" key="8">
    <source>
        <dbReference type="Proteomes" id="UP001150925"/>
    </source>
</evidence>
<feature type="domain" description="Chitin-binding type-1" evidence="6">
    <location>
        <begin position="89"/>
        <end position="145"/>
    </location>
</feature>
<feature type="region of interest" description="Disordered" evidence="4">
    <location>
        <begin position="150"/>
        <end position="182"/>
    </location>
</feature>
<feature type="disulfide bond" evidence="3">
    <location>
        <begin position="31"/>
        <end position="43"/>
    </location>
</feature>
<organism evidence="7 8">
    <name type="scientific">Dispira parvispora</name>
    <dbReference type="NCBI Taxonomy" id="1520584"/>
    <lineage>
        <taxon>Eukaryota</taxon>
        <taxon>Fungi</taxon>
        <taxon>Fungi incertae sedis</taxon>
        <taxon>Zoopagomycota</taxon>
        <taxon>Kickxellomycotina</taxon>
        <taxon>Dimargaritomycetes</taxon>
        <taxon>Dimargaritales</taxon>
        <taxon>Dimargaritaceae</taxon>
        <taxon>Dispira</taxon>
    </lineage>
</organism>
<dbReference type="FunFam" id="3.30.60.10:FF:000006">
    <property type="entry name" value="Agglutinin isolectin 1"/>
    <property type="match status" value="2"/>
</dbReference>
<keyword evidence="5" id="KW-0732">Signal</keyword>
<evidence type="ECO:0000256" key="2">
    <source>
        <dbReference type="ARBA" id="ARBA00023157"/>
    </source>
</evidence>
<dbReference type="SUPFAM" id="SSF57016">
    <property type="entry name" value="Plant lectins/antimicrobial peptides"/>
    <property type="match status" value="4"/>
</dbReference>
<dbReference type="Gene3D" id="3.30.60.10">
    <property type="entry name" value="Endochitinase-like"/>
    <property type="match status" value="4"/>
</dbReference>
<dbReference type="Proteomes" id="UP001150925">
    <property type="component" value="Unassembled WGS sequence"/>
</dbReference>
<keyword evidence="1 3" id="KW-0147">Chitin-binding</keyword>
<feature type="signal peptide" evidence="5">
    <location>
        <begin position="1"/>
        <end position="21"/>
    </location>
</feature>
<evidence type="ECO:0000256" key="1">
    <source>
        <dbReference type="ARBA" id="ARBA00022669"/>
    </source>
</evidence>
<dbReference type="InterPro" id="IPR001002">
    <property type="entry name" value="Chitin-bd_1"/>
</dbReference>
<dbReference type="PROSITE" id="PS50941">
    <property type="entry name" value="CHIT_BIND_I_2"/>
    <property type="match status" value="3"/>
</dbReference>
<feature type="compositionally biased region" description="Low complexity" evidence="4">
    <location>
        <begin position="150"/>
        <end position="175"/>
    </location>
</feature>
<evidence type="ECO:0000259" key="6">
    <source>
        <dbReference type="PROSITE" id="PS50941"/>
    </source>
</evidence>
<dbReference type="Pfam" id="PF00187">
    <property type="entry name" value="Chitin_bind_1"/>
    <property type="match status" value="3"/>
</dbReference>
<dbReference type="EMBL" id="JANBPY010002077">
    <property type="protein sequence ID" value="KAJ1956700.1"/>
    <property type="molecule type" value="Genomic_DNA"/>
</dbReference>
<dbReference type="PROSITE" id="PS00026">
    <property type="entry name" value="CHIT_BIND_I_1"/>
    <property type="match status" value="2"/>
</dbReference>
<comment type="caution">
    <text evidence="7">The sequence shown here is derived from an EMBL/GenBank/DDBJ whole genome shotgun (WGS) entry which is preliminary data.</text>
</comment>
<evidence type="ECO:0000313" key="7">
    <source>
        <dbReference type="EMBL" id="KAJ1956700.1"/>
    </source>
</evidence>
<protein>
    <recommendedName>
        <fullName evidence="6">Chitin-binding type-1 domain-containing protein</fullName>
    </recommendedName>
</protein>
<feature type="disulfide bond" evidence="3">
    <location>
        <begin position="36"/>
        <end position="50"/>
    </location>
</feature>
<dbReference type="CDD" id="cd00035">
    <property type="entry name" value="ChtBD1"/>
    <property type="match status" value="1"/>
</dbReference>
<gene>
    <name evidence="7" type="ORF">IWQ62_005246</name>
</gene>
<name>A0A9W8AKD0_9FUNG</name>
<evidence type="ECO:0000256" key="3">
    <source>
        <dbReference type="PROSITE-ProRule" id="PRU00261"/>
    </source>
</evidence>
<dbReference type="AlphaFoldDB" id="A0A9W8AKD0"/>
<feature type="domain" description="Chitin-binding type-1" evidence="6">
    <location>
        <begin position="22"/>
        <end position="61"/>
    </location>
</feature>
<comment type="caution">
    <text evidence="3">Lacks conserved residue(s) required for the propagation of feature annotation.</text>
</comment>
<dbReference type="InterPro" id="IPR018371">
    <property type="entry name" value="Chitin-binding_1_CS"/>
</dbReference>
<feature type="disulfide bond" evidence="3">
    <location>
        <begin position="197"/>
        <end position="211"/>
    </location>
</feature>
<feature type="disulfide bond" evidence="3">
    <location>
        <begin position="120"/>
        <end position="134"/>
    </location>
</feature>
<accession>A0A9W8AKD0</accession>
<dbReference type="OrthoDB" id="1193027at2759"/>
<evidence type="ECO:0000256" key="4">
    <source>
        <dbReference type="SAM" id="MobiDB-lite"/>
    </source>
</evidence>
<dbReference type="GO" id="GO:0008061">
    <property type="term" value="F:chitin binding"/>
    <property type="evidence" value="ECO:0007669"/>
    <property type="project" value="UniProtKB-UniRule"/>
</dbReference>
<evidence type="ECO:0000256" key="5">
    <source>
        <dbReference type="SAM" id="SignalP"/>
    </source>
</evidence>
<keyword evidence="8" id="KW-1185">Reference proteome</keyword>
<feature type="chain" id="PRO_5040993409" description="Chitin-binding type-1 domain-containing protein" evidence="5">
    <location>
        <begin position="22"/>
        <end position="221"/>
    </location>
</feature>
<feature type="domain" description="Chitin-binding type-1" evidence="6">
    <location>
        <begin position="183"/>
        <end position="221"/>
    </location>
</feature>
<dbReference type="InterPro" id="IPR036861">
    <property type="entry name" value="Endochitinase-like_sf"/>
</dbReference>
<reference evidence="7" key="1">
    <citation type="submission" date="2022-07" db="EMBL/GenBank/DDBJ databases">
        <title>Phylogenomic reconstructions and comparative analyses of Kickxellomycotina fungi.</title>
        <authorList>
            <person name="Reynolds N.K."/>
            <person name="Stajich J.E."/>
            <person name="Barry K."/>
            <person name="Grigoriev I.V."/>
            <person name="Crous P."/>
            <person name="Smith M.E."/>
        </authorList>
    </citation>
    <scope>NUCLEOTIDE SEQUENCE</scope>
    <source>
        <strain evidence="7">RSA 1196</strain>
    </source>
</reference>
<keyword evidence="2 3" id="KW-1015">Disulfide bond</keyword>
<dbReference type="PANTHER" id="PTHR47849">
    <property type="entry name" value="CHITIN-BINDING LECTIN 1"/>
    <property type="match status" value="1"/>
</dbReference>